<dbReference type="InterPro" id="IPR000073">
    <property type="entry name" value="AB_hydrolase_1"/>
</dbReference>
<dbReference type="RefSeq" id="WP_275118903.1">
    <property type="nucleotide sequence ID" value="NZ_JAOTPO010000008.1"/>
</dbReference>
<accession>A0ABT5VFT5</accession>
<evidence type="ECO:0000313" key="3">
    <source>
        <dbReference type="Proteomes" id="UP001148125"/>
    </source>
</evidence>
<evidence type="ECO:0000259" key="1">
    <source>
        <dbReference type="Pfam" id="PF00561"/>
    </source>
</evidence>
<dbReference type="InterPro" id="IPR050266">
    <property type="entry name" value="AB_hydrolase_sf"/>
</dbReference>
<dbReference type="GO" id="GO:0016787">
    <property type="term" value="F:hydrolase activity"/>
    <property type="evidence" value="ECO:0007669"/>
    <property type="project" value="UniProtKB-KW"/>
</dbReference>
<dbReference type="Gene3D" id="3.40.50.1820">
    <property type="entry name" value="alpha/beta hydrolase"/>
    <property type="match status" value="1"/>
</dbReference>
<dbReference type="PANTHER" id="PTHR43798">
    <property type="entry name" value="MONOACYLGLYCEROL LIPASE"/>
    <property type="match status" value="1"/>
</dbReference>
<evidence type="ECO:0000313" key="2">
    <source>
        <dbReference type="EMBL" id="MDE5414294.1"/>
    </source>
</evidence>
<dbReference type="Proteomes" id="UP001148125">
    <property type="component" value="Unassembled WGS sequence"/>
</dbReference>
<comment type="caution">
    <text evidence="2">The sequence shown here is derived from an EMBL/GenBank/DDBJ whole genome shotgun (WGS) entry which is preliminary data.</text>
</comment>
<gene>
    <name evidence="2" type="ORF">N7Z68_13010</name>
</gene>
<sequence>MFYNFDGGKLYYKVSGQDNKTSLVFLHGVAMDHITFESQIVELEKQYKIIVLDLPNHGKSSHLDHRLPYSKTCAHLVIKLLNHLNIDRAILIGQSLGSFIVSHAANLYPEKVIATVHIGGGGLYPKSSILLKAVVPFISPMIMLIPNKYMFKMFAKHKALQKQTQDYLEKSSAKTGKHVIIHLTKAMLLDMVEGISTPIEQPTLILYGDHEAGFVKKMNIKFNETLENSKLTIIKNAHHIANQDNPTDFTKELITFITDTTKEKLISQKKVNNSPDVIFSKNVEVMK</sequence>
<name>A0ABT5VFT5_9BACI</name>
<protein>
    <submittedName>
        <fullName evidence="2">Alpha/beta hydrolase</fullName>
    </submittedName>
</protein>
<dbReference type="Pfam" id="PF00561">
    <property type="entry name" value="Abhydrolase_1"/>
    <property type="match status" value="1"/>
</dbReference>
<dbReference type="SUPFAM" id="SSF53474">
    <property type="entry name" value="alpha/beta-Hydrolases"/>
    <property type="match status" value="1"/>
</dbReference>
<keyword evidence="3" id="KW-1185">Reference proteome</keyword>
<keyword evidence="2" id="KW-0378">Hydrolase</keyword>
<organism evidence="2 3">
    <name type="scientific">Alkalihalobacterium chitinilyticum</name>
    <dbReference type="NCBI Taxonomy" id="2980103"/>
    <lineage>
        <taxon>Bacteria</taxon>
        <taxon>Bacillati</taxon>
        <taxon>Bacillota</taxon>
        <taxon>Bacilli</taxon>
        <taxon>Bacillales</taxon>
        <taxon>Bacillaceae</taxon>
        <taxon>Alkalihalobacterium</taxon>
    </lineage>
</organism>
<dbReference type="InterPro" id="IPR029058">
    <property type="entry name" value="AB_hydrolase_fold"/>
</dbReference>
<dbReference type="EMBL" id="JAOTPO010000008">
    <property type="protein sequence ID" value="MDE5414294.1"/>
    <property type="molecule type" value="Genomic_DNA"/>
</dbReference>
<reference evidence="2" key="1">
    <citation type="submission" date="2024-05" db="EMBL/GenBank/DDBJ databases">
        <title>Alkalihalobacillus sp. strain MEB203 novel alkaliphilic bacterium from Lonar Lake, India.</title>
        <authorList>
            <person name="Joshi A."/>
            <person name="Thite S."/>
            <person name="Mengade P."/>
        </authorList>
    </citation>
    <scope>NUCLEOTIDE SEQUENCE</scope>
    <source>
        <strain evidence="2">MEB 203</strain>
    </source>
</reference>
<feature type="domain" description="AB hydrolase-1" evidence="1">
    <location>
        <begin position="23"/>
        <end position="245"/>
    </location>
</feature>
<proteinExistence type="predicted"/>